<keyword evidence="1 4" id="KW-0378">Hydrolase</keyword>
<keyword evidence="2" id="KW-0732">Signal</keyword>
<dbReference type="Gene3D" id="2.60.40.10">
    <property type="entry name" value="Immunoglobulins"/>
    <property type="match status" value="1"/>
</dbReference>
<feature type="chain" id="PRO_5003316516" evidence="2">
    <location>
        <begin position="25"/>
        <end position="652"/>
    </location>
</feature>
<organism evidence="4 5">
    <name type="scientific">Asticcacaulis biprosthecium C19</name>
    <dbReference type="NCBI Taxonomy" id="715226"/>
    <lineage>
        <taxon>Bacteria</taxon>
        <taxon>Pseudomonadati</taxon>
        <taxon>Pseudomonadota</taxon>
        <taxon>Alphaproteobacteria</taxon>
        <taxon>Caulobacterales</taxon>
        <taxon>Caulobacteraceae</taxon>
        <taxon>Asticcacaulis</taxon>
    </lineage>
</organism>
<accession>F4QH66</accession>
<gene>
    <name evidence="4" type="ORF">ABI_10400</name>
</gene>
<evidence type="ECO:0000256" key="2">
    <source>
        <dbReference type="SAM" id="SignalP"/>
    </source>
</evidence>
<sequence>MKKGNVMKAALVAALLFTALPVQAQILTQDKPLLHDMFQDQAVLQRDRPIPIWGWAAPKAKVTVTFKGSTSTATADKTGKWTLNLPATDAGGPYDLTVKSPNQSVTVNDILVGDVYLCSGQSNMQFAVRQVRNADTEIAHSTDDRVRLLSFDRKSTPTPLDLPLTPIAWKPATPATVTDYSAVCYFFGRDLAKKKKIPIGLIHASWGGSPIQDWTPASGLQALGAYEEGLTTLKAYAKDPEATVTKVVAATDAWADTHDTGTKAGWHAANLDDSNWGEISLPRVWEEQGRADLVDLDGVVWLRKHVVLTEMEAAGPATLTLGTIDERDVTWINGIRVGATVDYRTERSYTLPPGVLKGGDNVIAIRVVDEVGGGGPRSPADKMALDFGGQKLSLAGAWTYCVSADFKKGLPKPPFVPWPGGKGYSTLYNAMIAPIGPYGLSGVLWFQGEQNTHEPQVYAGLLPQMIADWRGQFGKDLPFMIVQLAGYGALNDQPAESGFAAIRDVQRRTAATTPHTGLAVAIDLGNPRDIHSPEKQEVARRLELEAARLVYGEAASPRSPSPQSAVRQGETIRVTFDRQMTTYSGTRPLAFELCAATCVWAEARLDGDTVILEAQPGAIKVRYAWSGSPVVNLYSKDGLPVGTFELNISGGN</sequence>
<dbReference type="InterPro" id="IPR005181">
    <property type="entry name" value="SASA"/>
</dbReference>
<dbReference type="Proteomes" id="UP000006512">
    <property type="component" value="Unassembled WGS sequence"/>
</dbReference>
<dbReference type="GO" id="GO:0001681">
    <property type="term" value="F:sialate O-acetylesterase activity"/>
    <property type="evidence" value="ECO:0007669"/>
    <property type="project" value="InterPro"/>
</dbReference>
<dbReference type="eggNOG" id="COG3250">
    <property type="taxonomic scope" value="Bacteria"/>
</dbReference>
<proteinExistence type="predicted"/>
<evidence type="ECO:0000259" key="3">
    <source>
        <dbReference type="Pfam" id="PF03629"/>
    </source>
</evidence>
<dbReference type="SUPFAM" id="SSF49785">
    <property type="entry name" value="Galactose-binding domain-like"/>
    <property type="match status" value="1"/>
</dbReference>
<dbReference type="STRING" id="715226.ABI_10400"/>
<dbReference type="InterPro" id="IPR036514">
    <property type="entry name" value="SGNH_hydro_sf"/>
</dbReference>
<name>F4QH66_9CAUL</name>
<dbReference type="PANTHER" id="PTHR22901:SF0">
    <property type="entry name" value="SIALATE O-ACETYLESTERASE"/>
    <property type="match status" value="1"/>
</dbReference>
<keyword evidence="5" id="KW-1185">Reference proteome</keyword>
<dbReference type="Gene3D" id="3.40.50.1110">
    <property type="entry name" value="SGNH hydrolase"/>
    <property type="match status" value="2"/>
</dbReference>
<evidence type="ECO:0000256" key="1">
    <source>
        <dbReference type="ARBA" id="ARBA00022801"/>
    </source>
</evidence>
<feature type="domain" description="Sialate O-acetylesterase" evidence="3">
    <location>
        <begin position="113"/>
        <end position="238"/>
    </location>
</feature>
<dbReference type="AlphaFoldDB" id="F4QH66"/>
<reference evidence="5" key="1">
    <citation type="submission" date="2011-03" db="EMBL/GenBank/DDBJ databases">
        <title>Draft genome sequence of Brevundimonas diminuta.</title>
        <authorList>
            <person name="Brown P.J.B."/>
            <person name="Buechlein A."/>
            <person name="Hemmerich C."/>
            <person name="Brun Y.V."/>
        </authorList>
    </citation>
    <scope>NUCLEOTIDE SEQUENCE [LARGE SCALE GENOMIC DNA]</scope>
    <source>
        <strain evidence="5">C19</strain>
    </source>
</reference>
<protein>
    <submittedName>
        <fullName evidence="4">Glycosyl hydrolase family 2, sugar binding domain protein</fullName>
    </submittedName>
</protein>
<dbReference type="InterPro" id="IPR013783">
    <property type="entry name" value="Ig-like_fold"/>
</dbReference>
<dbReference type="InterPro" id="IPR039329">
    <property type="entry name" value="SIAE"/>
</dbReference>
<dbReference type="SUPFAM" id="SSF52266">
    <property type="entry name" value="SGNH hydrolase"/>
    <property type="match status" value="1"/>
</dbReference>
<evidence type="ECO:0000313" key="5">
    <source>
        <dbReference type="Proteomes" id="UP000006512"/>
    </source>
</evidence>
<dbReference type="InterPro" id="IPR008979">
    <property type="entry name" value="Galactose-bd-like_sf"/>
</dbReference>
<dbReference type="EMBL" id="GL883077">
    <property type="protein sequence ID" value="EGF92603.1"/>
    <property type="molecule type" value="Genomic_DNA"/>
</dbReference>
<evidence type="ECO:0000313" key="4">
    <source>
        <dbReference type="EMBL" id="EGF92603.1"/>
    </source>
</evidence>
<feature type="signal peptide" evidence="2">
    <location>
        <begin position="1"/>
        <end position="24"/>
    </location>
</feature>
<dbReference type="PANTHER" id="PTHR22901">
    <property type="entry name" value="SIALATE O-ACETYLESTERASE"/>
    <property type="match status" value="1"/>
</dbReference>
<dbReference type="Pfam" id="PF03629">
    <property type="entry name" value="SASA"/>
    <property type="match status" value="2"/>
</dbReference>
<feature type="domain" description="Sialate O-acetylesterase" evidence="3">
    <location>
        <begin position="425"/>
        <end position="531"/>
    </location>
</feature>
<dbReference type="GO" id="GO:0005975">
    <property type="term" value="P:carbohydrate metabolic process"/>
    <property type="evidence" value="ECO:0007669"/>
    <property type="project" value="TreeGrafter"/>
</dbReference>
<dbReference type="HOGENOM" id="CLU_015150_2_0_5"/>